<protein>
    <submittedName>
        <fullName evidence="2">Uncharacterized protein</fullName>
    </submittedName>
</protein>
<feature type="compositionally biased region" description="Low complexity" evidence="1">
    <location>
        <begin position="70"/>
        <end position="81"/>
    </location>
</feature>
<feature type="compositionally biased region" description="Low complexity" evidence="1">
    <location>
        <begin position="19"/>
        <end position="36"/>
    </location>
</feature>
<dbReference type="AlphaFoldDB" id="A0A8J5IDH3"/>
<reference evidence="2" key="1">
    <citation type="submission" date="2021-01" db="EMBL/GenBank/DDBJ databases">
        <title>Phytophthora aleatoria, a newly-described species from Pinus radiata is distinct from Phytophthora cactorum isolates based on comparative genomics.</title>
        <authorList>
            <person name="Mcdougal R."/>
            <person name="Panda P."/>
            <person name="Williams N."/>
            <person name="Studholme D.J."/>
        </authorList>
    </citation>
    <scope>NUCLEOTIDE SEQUENCE</scope>
    <source>
        <strain evidence="2">NZFS 4037</strain>
    </source>
</reference>
<feature type="region of interest" description="Disordered" evidence="1">
    <location>
        <begin position="69"/>
        <end position="125"/>
    </location>
</feature>
<evidence type="ECO:0000313" key="3">
    <source>
        <dbReference type="Proteomes" id="UP000709295"/>
    </source>
</evidence>
<proteinExistence type="predicted"/>
<feature type="compositionally biased region" description="Basic and acidic residues" evidence="1">
    <location>
        <begin position="88"/>
        <end position="111"/>
    </location>
</feature>
<gene>
    <name evidence="2" type="ORF">JG688_00013491</name>
</gene>
<name>A0A8J5IDH3_9STRA</name>
<feature type="region of interest" description="Disordered" evidence="1">
    <location>
        <begin position="1"/>
        <end position="36"/>
    </location>
</feature>
<evidence type="ECO:0000256" key="1">
    <source>
        <dbReference type="SAM" id="MobiDB-lite"/>
    </source>
</evidence>
<dbReference type="EMBL" id="JAENGY010001150">
    <property type="protein sequence ID" value="KAG6951977.1"/>
    <property type="molecule type" value="Genomic_DNA"/>
</dbReference>
<feature type="compositionally biased region" description="Polar residues" evidence="1">
    <location>
        <begin position="115"/>
        <end position="125"/>
    </location>
</feature>
<accession>A0A8J5IDH3</accession>
<comment type="caution">
    <text evidence="2">The sequence shown here is derived from an EMBL/GenBank/DDBJ whole genome shotgun (WGS) entry which is preliminary data.</text>
</comment>
<sequence length="125" mass="14344">MPFCTAVTRQTRTAESMIPSSRSPTPAPRPTTRSMSRATYRIAYFASGQRMKHDAENLCATTMSLSFTNRRSSQLLRSTTSKYTGDGSRQDWRDQERERFPGRRLEGRLKPPEIQTPSQLTNKRK</sequence>
<organism evidence="2 3">
    <name type="scientific">Phytophthora aleatoria</name>
    <dbReference type="NCBI Taxonomy" id="2496075"/>
    <lineage>
        <taxon>Eukaryota</taxon>
        <taxon>Sar</taxon>
        <taxon>Stramenopiles</taxon>
        <taxon>Oomycota</taxon>
        <taxon>Peronosporomycetes</taxon>
        <taxon>Peronosporales</taxon>
        <taxon>Peronosporaceae</taxon>
        <taxon>Phytophthora</taxon>
    </lineage>
</organism>
<keyword evidence="3" id="KW-1185">Reference proteome</keyword>
<dbReference type="Proteomes" id="UP000709295">
    <property type="component" value="Unassembled WGS sequence"/>
</dbReference>
<evidence type="ECO:0000313" key="2">
    <source>
        <dbReference type="EMBL" id="KAG6951977.1"/>
    </source>
</evidence>